<dbReference type="PROSITE" id="PS51421">
    <property type="entry name" value="RAS"/>
    <property type="match status" value="1"/>
</dbReference>
<dbReference type="InterPro" id="IPR001806">
    <property type="entry name" value="Small_GTPase"/>
</dbReference>
<dbReference type="PRINTS" id="PR00449">
    <property type="entry name" value="RASTRNSFRMNG"/>
</dbReference>
<proteinExistence type="inferred from homology"/>
<dbReference type="CDD" id="cd00154">
    <property type="entry name" value="Rab"/>
    <property type="match status" value="1"/>
</dbReference>
<sequence length="205" mass="22345">MIEQPNATYKIVVVGSSGVGKTAIVQRLVDDVFSNEKASTIGVEFTTYTCKIGDETIKLNIWDTAGQEKFRSVSKAYFRNAVGALLCFSYTDLSSFDELDTWLNDLQVLSTPNAVIILVANKTDLKESQVVSASDAEAYAERNGIGFIETSALTSSNITEAFVRLATKVHEKVKKGEIKSPTLQLKSQFTLAAPPQEEKKSTGCC</sequence>
<dbReference type="InterPro" id="IPR005225">
    <property type="entry name" value="Small_GTP-bd"/>
</dbReference>
<dbReference type="PROSITE" id="PS51419">
    <property type="entry name" value="RAB"/>
    <property type="match status" value="1"/>
</dbReference>
<evidence type="ECO:0000256" key="1">
    <source>
        <dbReference type="ARBA" id="ARBA00006270"/>
    </source>
</evidence>
<organism evidence="2 3">
    <name type="scientific">Tritrichomonas musculus</name>
    <dbReference type="NCBI Taxonomy" id="1915356"/>
    <lineage>
        <taxon>Eukaryota</taxon>
        <taxon>Metamonada</taxon>
        <taxon>Parabasalia</taxon>
        <taxon>Tritrichomonadida</taxon>
        <taxon>Tritrichomonadidae</taxon>
        <taxon>Tritrichomonas</taxon>
    </lineage>
</organism>
<evidence type="ECO:0000313" key="3">
    <source>
        <dbReference type="Proteomes" id="UP001470230"/>
    </source>
</evidence>
<dbReference type="Gene3D" id="3.40.50.300">
    <property type="entry name" value="P-loop containing nucleotide triphosphate hydrolases"/>
    <property type="match status" value="1"/>
</dbReference>
<dbReference type="SMART" id="SM00176">
    <property type="entry name" value="RAN"/>
    <property type="match status" value="1"/>
</dbReference>
<dbReference type="InterPro" id="IPR027417">
    <property type="entry name" value="P-loop_NTPase"/>
</dbReference>
<gene>
    <name evidence="2" type="ORF">M9Y10_022685</name>
</gene>
<dbReference type="SMART" id="SM00174">
    <property type="entry name" value="RHO"/>
    <property type="match status" value="1"/>
</dbReference>
<comment type="caution">
    <text evidence="2">The sequence shown here is derived from an EMBL/GenBank/DDBJ whole genome shotgun (WGS) entry which is preliminary data.</text>
</comment>
<dbReference type="SMART" id="SM00175">
    <property type="entry name" value="RAB"/>
    <property type="match status" value="1"/>
</dbReference>
<dbReference type="SMART" id="SM00173">
    <property type="entry name" value="RAS"/>
    <property type="match status" value="1"/>
</dbReference>
<dbReference type="PROSITE" id="PS51420">
    <property type="entry name" value="RHO"/>
    <property type="match status" value="1"/>
</dbReference>
<dbReference type="PANTHER" id="PTHR47979">
    <property type="entry name" value="DRAB11-RELATED"/>
    <property type="match status" value="1"/>
</dbReference>
<dbReference type="NCBIfam" id="TIGR00231">
    <property type="entry name" value="small_GTP"/>
    <property type="match status" value="1"/>
</dbReference>
<dbReference type="Pfam" id="PF00071">
    <property type="entry name" value="Ras"/>
    <property type="match status" value="1"/>
</dbReference>
<name>A0ABR2KT15_9EUKA</name>
<dbReference type="InterPro" id="IPR050209">
    <property type="entry name" value="Rab_GTPases_membrane_traffic"/>
</dbReference>
<reference evidence="2 3" key="1">
    <citation type="submission" date="2024-04" db="EMBL/GenBank/DDBJ databases">
        <title>Tritrichomonas musculus Genome.</title>
        <authorList>
            <person name="Alves-Ferreira E."/>
            <person name="Grigg M."/>
            <person name="Lorenzi H."/>
            <person name="Galac M."/>
        </authorList>
    </citation>
    <scope>NUCLEOTIDE SEQUENCE [LARGE SCALE GENOMIC DNA]</scope>
    <source>
        <strain evidence="2 3">EAF2021</strain>
    </source>
</reference>
<dbReference type="EMBL" id="JAPFFF010000003">
    <property type="protein sequence ID" value="KAK8894250.1"/>
    <property type="molecule type" value="Genomic_DNA"/>
</dbReference>
<evidence type="ECO:0008006" key="4">
    <source>
        <dbReference type="Google" id="ProtNLM"/>
    </source>
</evidence>
<dbReference type="SUPFAM" id="SSF52540">
    <property type="entry name" value="P-loop containing nucleoside triphosphate hydrolases"/>
    <property type="match status" value="1"/>
</dbReference>
<comment type="similarity">
    <text evidence="1">Belongs to the small GTPase superfamily. Rab family.</text>
</comment>
<protein>
    <recommendedName>
        <fullName evidence="4">Small GTP-binding protein</fullName>
    </recommendedName>
</protein>
<keyword evidence="3" id="KW-1185">Reference proteome</keyword>
<dbReference type="Proteomes" id="UP001470230">
    <property type="component" value="Unassembled WGS sequence"/>
</dbReference>
<accession>A0ABR2KT15</accession>
<evidence type="ECO:0000313" key="2">
    <source>
        <dbReference type="EMBL" id="KAK8894250.1"/>
    </source>
</evidence>